<gene>
    <name evidence="1" type="ORF">EZS28_052153</name>
</gene>
<feature type="non-terminal residue" evidence="1">
    <location>
        <position position="300"/>
    </location>
</feature>
<protein>
    <submittedName>
        <fullName evidence="1">Uncharacterized protein</fullName>
    </submittedName>
</protein>
<evidence type="ECO:0000313" key="2">
    <source>
        <dbReference type="Proteomes" id="UP000324800"/>
    </source>
</evidence>
<sequence>EQNVDSFVALALDDSDQFFITTDPTANYELSDVLVIFKLDDADKCDGITTQTPPSVCPCPTDPTELVNDPRYGTTCLKPIDSTSLYYFAEQMNDDLVVTIDTANEQDGFEYTGKVKINNLDPLFKTSTPAASSFQIFTNEEAEGLNAFYELFPEEAACGLVYDYYASSLYTFLGFASYAYQGSDIAPSITALIANSPNRISYTDISITPQELYYEKSCGGVSVPEGGVYYYNEYYTSFAIEKFGILDFECVPNTIVPQSKVTSCTNTSSSYLPTLKGYRIGAALDQSVSNIKELILRFGP</sequence>
<reference evidence="1 2" key="1">
    <citation type="submission" date="2019-03" db="EMBL/GenBank/DDBJ databases">
        <title>Single cell metagenomics reveals metabolic interactions within the superorganism composed of flagellate Streblomastix strix and complex community of Bacteroidetes bacteria on its surface.</title>
        <authorList>
            <person name="Treitli S.C."/>
            <person name="Kolisko M."/>
            <person name="Husnik F."/>
            <person name="Keeling P."/>
            <person name="Hampl V."/>
        </authorList>
    </citation>
    <scope>NUCLEOTIDE SEQUENCE [LARGE SCALE GENOMIC DNA]</scope>
    <source>
        <strain evidence="1">ST1C</strain>
    </source>
</reference>
<dbReference type="EMBL" id="SNRW01040235">
    <property type="protein sequence ID" value="KAA6345530.1"/>
    <property type="molecule type" value="Genomic_DNA"/>
</dbReference>
<dbReference type="AlphaFoldDB" id="A0A5J4SJQ9"/>
<feature type="non-terminal residue" evidence="1">
    <location>
        <position position="1"/>
    </location>
</feature>
<proteinExistence type="predicted"/>
<evidence type="ECO:0000313" key="1">
    <source>
        <dbReference type="EMBL" id="KAA6345530.1"/>
    </source>
</evidence>
<accession>A0A5J4SJQ9</accession>
<comment type="caution">
    <text evidence="1">The sequence shown here is derived from an EMBL/GenBank/DDBJ whole genome shotgun (WGS) entry which is preliminary data.</text>
</comment>
<dbReference type="Proteomes" id="UP000324800">
    <property type="component" value="Unassembled WGS sequence"/>
</dbReference>
<name>A0A5J4SJQ9_9EUKA</name>
<organism evidence="1 2">
    <name type="scientific">Streblomastix strix</name>
    <dbReference type="NCBI Taxonomy" id="222440"/>
    <lineage>
        <taxon>Eukaryota</taxon>
        <taxon>Metamonada</taxon>
        <taxon>Preaxostyla</taxon>
        <taxon>Oxymonadida</taxon>
        <taxon>Streblomastigidae</taxon>
        <taxon>Streblomastix</taxon>
    </lineage>
</organism>